<comment type="caution">
    <text evidence="2">The sequence shown here is derived from an EMBL/GenBank/DDBJ whole genome shotgun (WGS) entry which is preliminary data.</text>
</comment>
<dbReference type="RefSeq" id="WP_188911931.1">
    <property type="nucleotide sequence ID" value="NZ_BMIQ01000008.1"/>
</dbReference>
<keyword evidence="3" id="KW-1185">Reference proteome</keyword>
<dbReference type="AlphaFoldDB" id="A0A916ZXP6"/>
<accession>A0A916ZXP6</accession>
<organism evidence="2 3">
    <name type="scientific">Aureimonas endophytica</name>
    <dbReference type="NCBI Taxonomy" id="2027858"/>
    <lineage>
        <taxon>Bacteria</taxon>
        <taxon>Pseudomonadati</taxon>
        <taxon>Pseudomonadota</taxon>
        <taxon>Alphaproteobacteria</taxon>
        <taxon>Hyphomicrobiales</taxon>
        <taxon>Aurantimonadaceae</taxon>
        <taxon>Aureimonas</taxon>
    </lineage>
</organism>
<proteinExistence type="predicted"/>
<reference evidence="2" key="2">
    <citation type="submission" date="2020-09" db="EMBL/GenBank/DDBJ databases">
        <authorList>
            <person name="Sun Q."/>
            <person name="Zhou Y."/>
        </authorList>
    </citation>
    <scope>NUCLEOTIDE SEQUENCE</scope>
    <source>
        <strain evidence="2">CGMCC 1.15367</strain>
    </source>
</reference>
<evidence type="ECO:0000313" key="3">
    <source>
        <dbReference type="Proteomes" id="UP000644699"/>
    </source>
</evidence>
<name>A0A916ZXP6_9HYPH</name>
<dbReference type="EMBL" id="BMIQ01000008">
    <property type="protein sequence ID" value="GGE18141.1"/>
    <property type="molecule type" value="Genomic_DNA"/>
</dbReference>
<evidence type="ECO:0000256" key="1">
    <source>
        <dbReference type="SAM" id="MobiDB-lite"/>
    </source>
</evidence>
<protein>
    <submittedName>
        <fullName evidence="2">Uncharacterized protein</fullName>
    </submittedName>
</protein>
<dbReference type="Proteomes" id="UP000644699">
    <property type="component" value="Unassembled WGS sequence"/>
</dbReference>
<reference evidence="2" key="1">
    <citation type="journal article" date="2014" name="Int. J. Syst. Evol. Microbiol.">
        <title>Complete genome sequence of Corynebacterium casei LMG S-19264T (=DSM 44701T), isolated from a smear-ripened cheese.</title>
        <authorList>
            <consortium name="US DOE Joint Genome Institute (JGI-PGF)"/>
            <person name="Walter F."/>
            <person name="Albersmeier A."/>
            <person name="Kalinowski J."/>
            <person name="Ruckert C."/>
        </authorList>
    </citation>
    <scope>NUCLEOTIDE SEQUENCE</scope>
    <source>
        <strain evidence="2">CGMCC 1.15367</strain>
    </source>
</reference>
<evidence type="ECO:0000313" key="2">
    <source>
        <dbReference type="EMBL" id="GGE18141.1"/>
    </source>
</evidence>
<sequence length="101" mass="10782">MSDTNKATAAEKAAPSVDLADTLGNPIGVTVRLKGAKETVDAEEGETKEHLRLRTIAKNIAGVSTMEVDGEPWTFSQERALALLQSHPHFADQIEAGIKKG</sequence>
<feature type="region of interest" description="Disordered" evidence="1">
    <location>
        <begin position="1"/>
        <end position="23"/>
    </location>
</feature>
<gene>
    <name evidence="2" type="ORF">GCM10011390_41660</name>
</gene>